<dbReference type="Gene3D" id="2.20.25.350">
    <property type="match status" value="1"/>
</dbReference>
<dbReference type="PANTHER" id="PTHR23001:SF7">
    <property type="entry name" value="EUKARYOTIC TRANSLATION INITIATION FACTOR 5"/>
    <property type="match status" value="1"/>
</dbReference>
<accession>A0A6C0CMB7</accession>
<organism evidence="2">
    <name type="scientific">viral metagenome</name>
    <dbReference type="NCBI Taxonomy" id="1070528"/>
    <lineage>
        <taxon>unclassified sequences</taxon>
        <taxon>metagenomes</taxon>
        <taxon>organismal metagenomes</taxon>
    </lineage>
</organism>
<dbReference type="InterPro" id="IPR002735">
    <property type="entry name" value="Transl_init_fac_IF2/IF5_dom"/>
</dbReference>
<dbReference type="GO" id="GO:0005092">
    <property type="term" value="F:GDP-dissociation inhibitor activity"/>
    <property type="evidence" value="ECO:0007669"/>
    <property type="project" value="TreeGrafter"/>
</dbReference>
<dbReference type="GO" id="GO:0005829">
    <property type="term" value="C:cytosol"/>
    <property type="evidence" value="ECO:0007669"/>
    <property type="project" value="TreeGrafter"/>
</dbReference>
<dbReference type="EMBL" id="MN739439">
    <property type="protein sequence ID" value="QHT04814.1"/>
    <property type="molecule type" value="Genomic_DNA"/>
</dbReference>
<name>A0A6C0CMB7_9ZZZZ</name>
<dbReference type="GO" id="GO:0001732">
    <property type="term" value="P:formation of cytoplasmic translation initiation complex"/>
    <property type="evidence" value="ECO:0007669"/>
    <property type="project" value="TreeGrafter"/>
</dbReference>
<dbReference type="GO" id="GO:0071074">
    <property type="term" value="F:eukaryotic initiation factor eIF2 binding"/>
    <property type="evidence" value="ECO:0007669"/>
    <property type="project" value="TreeGrafter"/>
</dbReference>
<evidence type="ECO:0000259" key="1">
    <source>
        <dbReference type="SMART" id="SM00653"/>
    </source>
</evidence>
<dbReference type="AlphaFoldDB" id="A0A6C0CMB7"/>
<dbReference type="GO" id="GO:0003743">
    <property type="term" value="F:translation initiation factor activity"/>
    <property type="evidence" value="ECO:0007669"/>
    <property type="project" value="InterPro"/>
</dbReference>
<sequence>MSKKIPIPKTKTDDPFYRYTRPVIESTTQTNFIKLVNIAQVAMALERTPQELVQYLKKALNTNVKLVDNIAVINHKKGDIPDIEDILEQYISRYVMCAECSIPETYYDVTRINKKKVSVAVICKACGASKKLPKYDFSDWIKRDQAK</sequence>
<dbReference type="SMART" id="SM00653">
    <property type="entry name" value="eIF2B_5"/>
    <property type="match status" value="1"/>
</dbReference>
<evidence type="ECO:0000313" key="2">
    <source>
        <dbReference type="EMBL" id="QHT04814.1"/>
    </source>
</evidence>
<proteinExistence type="predicted"/>
<dbReference type="Gene3D" id="3.30.30.170">
    <property type="match status" value="1"/>
</dbReference>
<dbReference type="SUPFAM" id="SSF100966">
    <property type="entry name" value="Translation initiation factor 2 beta, aIF2beta, N-terminal domain"/>
    <property type="match status" value="1"/>
</dbReference>
<dbReference type="Pfam" id="PF01873">
    <property type="entry name" value="eIF-5_eIF-2B"/>
    <property type="match status" value="1"/>
</dbReference>
<reference evidence="2" key="1">
    <citation type="journal article" date="2020" name="Nature">
        <title>Giant virus diversity and host interactions through global metagenomics.</title>
        <authorList>
            <person name="Schulz F."/>
            <person name="Roux S."/>
            <person name="Paez-Espino D."/>
            <person name="Jungbluth S."/>
            <person name="Walsh D.A."/>
            <person name="Denef V.J."/>
            <person name="McMahon K.D."/>
            <person name="Konstantinidis K.T."/>
            <person name="Eloe-Fadrosh E.A."/>
            <person name="Kyrpides N.C."/>
            <person name="Woyke T."/>
        </authorList>
    </citation>
    <scope>NUCLEOTIDE SEQUENCE</scope>
    <source>
        <strain evidence="2">GVMAG-M-3300021343-4</strain>
    </source>
</reference>
<dbReference type="InterPro" id="IPR045196">
    <property type="entry name" value="IF2/IF5"/>
</dbReference>
<protein>
    <recommendedName>
        <fullName evidence="1">Translation initiation factor IF2/IF5 domain-containing protein</fullName>
    </recommendedName>
</protein>
<dbReference type="InterPro" id="IPR016189">
    <property type="entry name" value="Transl_init_fac_IF2/IF5_N"/>
</dbReference>
<feature type="domain" description="Translation initiation factor IF2/IF5" evidence="1">
    <location>
        <begin position="16"/>
        <end position="129"/>
    </location>
</feature>
<dbReference type="PANTHER" id="PTHR23001">
    <property type="entry name" value="EUKARYOTIC TRANSLATION INITIATION FACTOR"/>
    <property type="match status" value="1"/>
</dbReference>